<dbReference type="Proteomes" id="UP001556692">
    <property type="component" value="Unassembled WGS sequence"/>
</dbReference>
<evidence type="ECO:0008006" key="4">
    <source>
        <dbReference type="Google" id="ProtNLM"/>
    </source>
</evidence>
<reference evidence="2 3" key="1">
    <citation type="submission" date="2024-05" db="EMBL/GenBank/DDBJ databases">
        <authorList>
            <person name="Jiang F."/>
        </authorList>
    </citation>
    <scope>NUCLEOTIDE SEQUENCE [LARGE SCALE GENOMIC DNA]</scope>
    <source>
        <strain evidence="2 3">LZ166</strain>
    </source>
</reference>
<proteinExistence type="predicted"/>
<evidence type="ECO:0000313" key="3">
    <source>
        <dbReference type="Proteomes" id="UP001556692"/>
    </source>
</evidence>
<name>A0ABV3SRA8_9HYPH</name>
<protein>
    <recommendedName>
        <fullName evidence="4">DUF3102 domain-containing protein</fullName>
    </recommendedName>
</protein>
<feature type="compositionally biased region" description="Basic and acidic residues" evidence="1">
    <location>
        <begin position="152"/>
        <end position="170"/>
    </location>
</feature>
<sequence>MLSSAQTEKGKTMTTESKGYTIAGLAARLQKAERAWIAYTAAQILAMTRGTKKTVLATKVFGQDKPSSTYRNCWSLAEKVFASTFADTHRKAVVELGLDEALAYVQKVLDQHMMGLKVTNQKDYTALAHFTSVEDMPAVEPEPVEPDAVESAAKRQPEATDKTEAERSPTDHAIAVLSGLNPEELNVVAKWLADRMVDLDETEQLQLAA</sequence>
<evidence type="ECO:0000256" key="1">
    <source>
        <dbReference type="SAM" id="MobiDB-lite"/>
    </source>
</evidence>
<comment type="caution">
    <text evidence="2">The sequence shown here is derived from an EMBL/GenBank/DDBJ whole genome shotgun (WGS) entry which is preliminary data.</text>
</comment>
<organism evidence="2 3">
    <name type="scientific">Aquibium pacificus</name>
    <dbReference type="NCBI Taxonomy" id="3153579"/>
    <lineage>
        <taxon>Bacteria</taxon>
        <taxon>Pseudomonadati</taxon>
        <taxon>Pseudomonadota</taxon>
        <taxon>Alphaproteobacteria</taxon>
        <taxon>Hyphomicrobiales</taxon>
        <taxon>Phyllobacteriaceae</taxon>
        <taxon>Aquibium</taxon>
    </lineage>
</organism>
<keyword evidence="3" id="KW-1185">Reference proteome</keyword>
<feature type="region of interest" description="Disordered" evidence="1">
    <location>
        <begin position="139"/>
        <end position="172"/>
    </location>
</feature>
<accession>A0ABV3SRA8</accession>
<dbReference type="RefSeq" id="WP_367957183.1">
    <property type="nucleotide sequence ID" value="NZ_JBDPGJ010000008.1"/>
</dbReference>
<gene>
    <name evidence="2" type="ORF">ABGN05_27190</name>
</gene>
<dbReference type="EMBL" id="JBDPGJ010000008">
    <property type="protein sequence ID" value="MEX0409332.1"/>
    <property type="molecule type" value="Genomic_DNA"/>
</dbReference>
<evidence type="ECO:0000313" key="2">
    <source>
        <dbReference type="EMBL" id="MEX0409332.1"/>
    </source>
</evidence>